<name>A0AAD1VX08_PELCU</name>
<organism evidence="2 3">
    <name type="scientific">Pelobates cultripes</name>
    <name type="common">Western spadefoot toad</name>
    <dbReference type="NCBI Taxonomy" id="61616"/>
    <lineage>
        <taxon>Eukaryota</taxon>
        <taxon>Metazoa</taxon>
        <taxon>Chordata</taxon>
        <taxon>Craniata</taxon>
        <taxon>Vertebrata</taxon>
        <taxon>Euteleostomi</taxon>
        <taxon>Amphibia</taxon>
        <taxon>Batrachia</taxon>
        <taxon>Anura</taxon>
        <taxon>Pelobatoidea</taxon>
        <taxon>Pelobatidae</taxon>
        <taxon>Pelobates</taxon>
    </lineage>
</organism>
<dbReference type="EMBL" id="OW240913">
    <property type="protein sequence ID" value="CAH2255938.1"/>
    <property type="molecule type" value="Genomic_DNA"/>
</dbReference>
<keyword evidence="1" id="KW-0040">ANK repeat</keyword>
<evidence type="ECO:0000256" key="1">
    <source>
        <dbReference type="PROSITE-ProRule" id="PRU00023"/>
    </source>
</evidence>
<proteinExistence type="predicted"/>
<dbReference type="Gene3D" id="1.25.40.20">
    <property type="entry name" value="Ankyrin repeat-containing domain"/>
    <property type="match status" value="1"/>
</dbReference>
<dbReference type="SUPFAM" id="SSF48403">
    <property type="entry name" value="Ankyrin repeat"/>
    <property type="match status" value="1"/>
</dbReference>
<dbReference type="AlphaFoldDB" id="A0AAD1VX08"/>
<dbReference type="InterPro" id="IPR036770">
    <property type="entry name" value="Ankyrin_rpt-contain_sf"/>
</dbReference>
<dbReference type="Pfam" id="PF00023">
    <property type="entry name" value="Ank"/>
    <property type="match status" value="1"/>
</dbReference>
<feature type="repeat" description="ANK" evidence="1">
    <location>
        <begin position="173"/>
        <end position="205"/>
    </location>
</feature>
<dbReference type="SMART" id="SM00248">
    <property type="entry name" value="ANK"/>
    <property type="match status" value="2"/>
</dbReference>
<dbReference type="PROSITE" id="PS50297">
    <property type="entry name" value="ANK_REP_REGION"/>
    <property type="match status" value="1"/>
</dbReference>
<sequence>MQFLSVGERLKPFSWTLTKRHSFILCSTRLRTADMCSNQVSLLDEQCKFYAYMFYQAVRDQEPVWKLEEMRTMEYFHWEEDASLRCYSPSDALMYAVVHNHLRYAQYLLSHFPEESLKVPGIKFCCCPPSAPHLALAVTYDRRDILILIIKIAHKLPSLQSYINRASCSHLSDGKTPLHMACELLSAETVLILLGNGACPKILDRKGETPLDIILEQLWSSKVNVVSKKLCLDYLLLFSPSLNFKMRKILQENPDFWAPLLGEDKLNYLVGKKPATLYLIAMQTILRCLQPAHFPQNIKALPIPHALKPLPVSH</sequence>
<reference evidence="2" key="1">
    <citation type="submission" date="2022-03" db="EMBL/GenBank/DDBJ databases">
        <authorList>
            <person name="Alioto T."/>
            <person name="Alioto T."/>
            <person name="Gomez Garrido J."/>
        </authorList>
    </citation>
    <scope>NUCLEOTIDE SEQUENCE</scope>
</reference>
<evidence type="ECO:0000313" key="2">
    <source>
        <dbReference type="EMBL" id="CAH2255938.1"/>
    </source>
</evidence>
<dbReference type="PROSITE" id="PS50088">
    <property type="entry name" value="ANK_REPEAT"/>
    <property type="match status" value="1"/>
</dbReference>
<keyword evidence="3" id="KW-1185">Reference proteome</keyword>
<dbReference type="InterPro" id="IPR002110">
    <property type="entry name" value="Ankyrin_rpt"/>
</dbReference>
<protein>
    <submittedName>
        <fullName evidence="2">Ankyrin repeat domain-containing 9-like</fullName>
    </submittedName>
</protein>
<accession>A0AAD1VX08</accession>
<dbReference type="Proteomes" id="UP001295444">
    <property type="component" value="Chromosome 02"/>
</dbReference>
<gene>
    <name evidence="2" type="ORF">PECUL_23A008986</name>
</gene>
<evidence type="ECO:0000313" key="3">
    <source>
        <dbReference type="Proteomes" id="UP001295444"/>
    </source>
</evidence>